<keyword evidence="2" id="KW-1185">Reference proteome</keyword>
<gene>
    <name evidence="1" type="ORF">JCM21531_2981</name>
</gene>
<dbReference type="RefSeq" id="WP_243467552.1">
    <property type="nucleotide sequence ID" value="NZ_BAVR01000038.1"/>
</dbReference>
<dbReference type="AlphaFoldDB" id="W4V8C1"/>
<evidence type="ECO:0008006" key="3">
    <source>
        <dbReference type="Google" id="ProtNLM"/>
    </source>
</evidence>
<comment type="caution">
    <text evidence="1">The sequence shown here is derived from an EMBL/GenBank/DDBJ whole genome shotgun (WGS) entry which is preliminary data.</text>
</comment>
<name>W4V8C1_9FIRM</name>
<dbReference type="EMBL" id="BAVR01000038">
    <property type="protein sequence ID" value="GAE89452.1"/>
    <property type="molecule type" value="Genomic_DNA"/>
</dbReference>
<accession>W4V8C1</accession>
<dbReference type="STRING" id="1294263.JCM21531_2981"/>
<sequence length="222" mass="24413">MKTIKLSYTSKDKKNRVIILQEKVTNEFKPASTAVLGKVGSSTAEIQSPVQESLGVLDGGRLYSGMADISSIRWQESGFEYAVIGNAPMDELVLFIESIASGPAKILSGEEEASDKPQIEVPVDLEVEENEQKSVDAGHSPWKLDPVYVAQVFVSLKVSPEGIVGEYPVNYEDLKVIKNDGINAIVEVTGDTVPVRRVYLKRLIRQDSTGIWTVIGYDPVWQ</sequence>
<organism evidence="1 2">
    <name type="scientific">Acetivibrio straminisolvens JCM 21531</name>
    <dbReference type="NCBI Taxonomy" id="1294263"/>
    <lineage>
        <taxon>Bacteria</taxon>
        <taxon>Bacillati</taxon>
        <taxon>Bacillota</taxon>
        <taxon>Clostridia</taxon>
        <taxon>Eubacteriales</taxon>
        <taxon>Oscillospiraceae</taxon>
        <taxon>Acetivibrio</taxon>
    </lineage>
</organism>
<reference evidence="1" key="1">
    <citation type="journal article" date="2014" name="Genome Announc.">
        <title>Draft Genome Sequence of Clostridium straminisolvens Strain JCM 21531T, Isolated from a Cellulose-Degrading Bacterial Community.</title>
        <authorList>
            <person name="Yuki M."/>
            <person name="Oshima K."/>
            <person name="Suda W."/>
            <person name="Sakamoto M."/>
            <person name="Kitamura K."/>
            <person name="Iida T."/>
            <person name="Hattori M."/>
            <person name="Ohkuma M."/>
        </authorList>
    </citation>
    <scope>NUCLEOTIDE SEQUENCE [LARGE SCALE GENOMIC DNA]</scope>
    <source>
        <strain evidence="1">JCM 21531</strain>
    </source>
</reference>
<evidence type="ECO:0000313" key="2">
    <source>
        <dbReference type="Proteomes" id="UP000019109"/>
    </source>
</evidence>
<dbReference type="Proteomes" id="UP000019109">
    <property type="component" value="Unassembled WGS sequence"/>
</dbReference>
<evidence type="ECO:0000313" key="1">
    <source>
        <dbReference type="EMBL" id="GAE89452.1"/>
    </source>
</evidence>
<protein>
    <recommendedName>
        <fullName evidence="3">MucB/RseB N-terminal domain-containing protein</fullName>
    </recommendedName>
</protein>
<proteinExistence type="predicted"/>